<dbReference type="EMBL" id="LAZR01023585">
    <property type="protein sequence ID" value="KKL78013.1"/>
    <property type="molecule type" value="Genomic_DNA"/>
</dbReference>
<evidence type="ECO:0008006" key="2">
    <source>
        <dbReference type="Google" id="ProtNLM"/>
    </source>
</evidence>
<comment type="caution">
    <text evidence="1">The sequence shown here is derived from an EMBL/GenBank/DDBJ whole genome shotgun (WGS) entry which is preliminary data.</text>
</comment>
<gene>
    <name evidence="1" type="ORF">LCGC14_2029110</name>
</gene>
<dbReference type="AlphaFoldDB" id="A0A0F9EV61"/>
<evidence type="ECO:0000313" key="1">
    <source>
        <dbReference type="EMBL" id="KKL78013.1"/>
    </source>
</evidence>
<feature type="non-terminal residue" evidence="1">
    <location>
        <position position="1"/>
    </location>
</feature>
<sequence length="336" mass="36796">RFIDYITDESVMKNRARVVKMNKAVQNIRMLGLGTGDFLHPGDTFSSSEYKKTLSHQKIELVSKKVRGCIAIFDDDLEDNIEADAFADHLMKMVAKKISNELDIAYWIGDTGAGNAYGDTNIKSLWDGWRYRIANGDTDGDTYYNSVSGGSTVLDGTTDATFVIEGGKIAMVSSTAPYNWDFKYNRILQALDSKYKVGGLANLAFYNNDNVTQNYIEALSARATILGDNAILGQAAIQYGMVPIVSCPNMPITMGGGTQATELSTSGAYTDVLLTPNGNLIIGIQRDIKIESQREAADEATYWFYSMRAVPAIENINACILTRKLIVTGTMVSAND</sequence>
<dbReference type="SUPFAM" id="SSF56563">
    <property type="entry name" value="Major capsid protein gp5"/>
    <property type="match status" value="1"/>
</dbReference>
<proteinExistence type="predicted"/>
<reference evidence="1" key="1">
    <citation type="journal article" date="2015" name="Nature">
        <title>Complex archaea that bridge the gap between prokaryotes and eukaryotes.</title>
        <authorList>
            <person name="Spang A."/>
            <person name="Saw J.H."/>
            <person name="Jorgensen S.L."/>
            <person name="Zaremba-Niedzwiedzka K."/>
            <person name="Martijn J."/>
            <person name="Lind A.E."/>
            <person name="van Eijk R."/>
            <person name="Schleper C."/>
            <person name="Guy L."/>
            <person name="Ettema T.J."/>
        </authorList>
    </citation>
    <scope>NUCLEOTIDE SEQUENCE</scope>
</reference>
<name>A0A0F9EV61_9ZZZZ</name>
<accession>A0A0F9EV61</accession>
<protein>
    <recommendedName>
        <fullName evidence="2">Phage major capsid protein</fullName>
    </recommendedName>
</protein>
<organism evidence="1">
    <name type="scientific">marine sediment metagenome</name>
    <dbReference type="NCBI Taxonomy" id="412755"/>
    <lineage>
        <taxon>unclassified sequences</taxon>
        <taxon>metagenomes</taxon>
        <taxon>ecological metagenomes</taxon>
    </lineage>
</organism>